<feature type="transmembrane region" description="Helical" evidence="6">
    <location>
        <begin position="246"/>
        <end position="266"/>
    </location>
</feature>
<feature type="transmembrane region" description="Helical" evidence="6">
    <location>
        <begin position="442"/>
        <end position="463"/>
    </location>
</feature>
<dbReference type="Proteomes" id="UP000242329">
    <property type="component" value="Unassembled WGS sequence"/>
</dbReference>
<keyword evidence="9" id="KW-1185">Reference proteome</keyword>
<keyword evidence="2" id="KW-1003">Cell membrane</keyword>
<evidence type="ECO:0000256" key="5">
    <source>
        <dbReference type="ARBA" id="ARBA00023136"/>
    </source>
</evidence>
<name>A0A1M5PRG2_9FIRM</name>
<keyword evidence="4 6" id="KW-1133">Transmembrane helix</keyword>
<feature type="transmembrane region" description="Helical" evidence="6">
    <location>
        <begin position="71"/>
        <end position="92"/>
    </location>
</feature>
<evidence type="ECO:0000313" key="9">
    <source>
        <dbReference type="Proteomes" id="UP000242329"/>
    </source>
</evidence>
<keyword evidence="3 6" id="KW-0812">Transmembrane</keyword>
<organism evidence="8 9">
    <name type="scientific">Thermosyntropha lipolytica DSM 11003</name>
    <dbReference type="NCBI Taxonomy" id="1123382"/>
    <lineage>
        <taxon>Bacteria</taxon>
        <taxon>Bacillati</taxon>
        <taxon>Bacillota</taxon>
        <taxon>Clostridia</taxon>
        <taxon>Eubacteriales</taxon>
        <taxon>Syntrophomonadaceae</taxon>
        <taxon>Thermosyntropha</taxon>
    </lineage>
</organism>
<feature type="transmembrane region" description="Helical" evidence="6">
    <location>
        <begin position="307"/>
        <end position="327"/>
    </location>
</feature>
<dbReference type="Pfam" id="PF03553">
    <property type="entry name" value="Na_H_antiporter"/>
    <property type="match status" value="1"/>
</dbReference>
<evidence type="ECO:0000256" key="4">
    <source>
        <dbReference type="ARBA" id="ARBA00022989"/>
    </source>
</evidence>
<feature type="transmembrane region" description="Helical" evidence="6">
    <location>
        <begin position="554"/>
        <end position="573"/>
    </location>
</feature>
<dbReference type="EMBL" id="FQWY01000025">
    <property type="protein sequence ID" value="SHH04271.1"/>
    <property type="molecule type" value="Genomic_DNA"/>
</dbReference>
<gene>
    <name evidence="8" type="ORF">SAMN02745221_01549</name>
</gene>
<feature type="transmembrane region" description="Helical" evidence="6">
    <location>
        <begin position="193"/>
        <end position="216"/>
    </location>
</feature>
<accession>A0A1M5PRG2</accession>
<proteinExistence type="predicted"/>
<evidence type="ECO:0000256" key="6">
    <source>
        <dbReference type="SAM" id="Phobius"/>
    </source>
</evidence>
<evidence type="ECO:0000256" key="1">
    <source>
        <dbReference type="ARBA" id="ARBA00004651"/>
    </source>
</evidence>
<dbReference type="STRING" id="1123382.SAMN02745221_01549"/>
<feature type="transmembrane region" description="Helical" evidence="6">
    <location>
        <begin position="46"/>
        <end position="64"/>
    </location>
</feature>
<evidence type="ECO:0000313" key="8">
    <source>
        <dbReference type="EMBL" id="SHH04271.1"/>
    </source>
</evidence>
<feature type="domain" description="Na+/H+ antiporter NhaC-like C-terminal" evidence="7">
    <location>
        <begin position="206"/>
        <end position="541"/>
    </location>
</feature>
<evidence type="ECO:0000256" key="3">
    <source>
        <dbReference type="ARBA" id="ARBA00022692"/>
    </source>
</evidence>
<feature type="transmembrane region" description="Helical" evidence="6">
    <location>
        <begin position="367"/>
        <end position="385"/>
    </location>
</feature>
<evidence type="ECO:0000259" key="7">
    <source>
        <dbReference type="Pfam" id="PF03553"/>
    </source>
</evidence>
<dbReference type="InterPro" id="IPR018461">
    <property type="entry name" value="Na/H_Antiport_NhaC-like_C"/>
</dbReference>
<feature type="transmembrane region" description="Helical" evidence="6">
    <location>
        <begin position="530"/>
        <end position="548"/>
    </location>
</feature>
<comment type="subcellular location">
    <subcellularLocation>
        <location evidence="1">Cell membrane</location>
        <topology evidence="1">Multi-pass membrane protein</topology>
    </subcellularLocation>
</comment>
<dbReference type="PANTHER" id="PTHR43478">
    <property type="entry name" value="NA+/H+ ANTIPORTER-RELATED"/>
    <property type="match status" value="1"/>
</dbReference>
<sequence>MIPENARPLIWLLFMLVLAFTLGTTPAAMASGLEIAPEVAAMVEKYGVFTLVPPFLAIILAFITKNVIFSLFLGVLSGTFMLELNGADVLSALGKGFLLLIGKALESLADPWNAGIILQVLAIGGVIALITRMGGARAIAEALAKRAKGPRSSQIVTWLMGLIIFFDDYANSLIVGPIMRPVNDALRISREKLAFIIDATAAPIAGIALISTWVGYEIGVIKDAFDSIGMNVNAYAVFVQTIPYRFYNILLLAFVVFSALMLRDFGPMLKAERRARETGKVMEDGAKPMISAETTALEPAPGAKLSIWNALIPLFVLILGAVGGFYYNGYTAIMGGEDKALINLLNNAPLSFKALQETFGSADASVVLFQAAILAGIVAIIMGMWQKIFSLGEAIDTWVQGIKSMVITGVILLLAWSISSIIKDLGTAYWLTNALKGSIPAFMLPTIIFALGAIISFATGTSYGTMGILMPLAVPLAFAIMPDMGYMLVCTSAVLTGAIFGDHCSPISDTTILSSMGAACDHIDHVKTQLWYAITVALVTVFCGYLPIGLGLSIWIVLPLSIAVIALVIRFIGQPVEEAK</sequence>
<dbReference type="GO" id="GO:0005886">
    <property type="term" value="C:plasma membrane"/>
    <property type="evidence" value="ECO:0007669"/>
    <property type="project" value="UniProtKB-SubCell"/>
</dbReference>
<dbReference type="AlphaFoldDB" id="A0A1M5PRG2"/>
<feature type="transmembrane region" description="Helical" evidence="6">
    <location>
        <begin position="405"/>
        <end position="422"/>
    </location>
</feature>
<reference evidence="9" key="1">
    <citation type="submission" date="2016-11" db="EMBL/GenBank/DDBJ databases">
        <authorList>
            <person name="Varghese N."/>
            <person name="Submissions S."/>
        </authorList>
    </citation>
    <scope>NUCLEOTIDE SEQUENCE [LARGE SCALE GENOMIC DNA]</scope>
    <source>
        <strain evidence="9">DSM 11003</strain>
    </source>
</reference>
<keyword evidence="5 6" id="KW-0472">Membrane</keyword>
<feature type="transmembrane region" description="Helical" evidence="6">
    <location>
        <begin position="112"/>
        <end position="130"/>
    </location>
</feature>
<dbReference type="PANTHER" id="PTHR43478:SF1">
    <property type="entry name" value="NA+_H+ ANTIPORTER NHAC-LIKE C-TERMINAL DOMAIN-CONTAINING PROTEIN"/>
    <property type="match status" value="1"/>
</dbReference>
<evidence type="ECO:0000256" key="2">
    <source>
        <dbReference type="ARBA" id="ARBA00022475"/>
    </source>
</evidence>
<protein>
    <submittedName>
        <fullName evidence="8">Transporter, NhaC family (TC 2.A.35)</fullName>
    </submittedName>
</protein>